<gene>
    <name evidence="2" type="ORF">FVF58_20410</name>
</gene>
<evidence type="ECO:0000256" key="1">
    <source>
        <dbReference type="SAM" id="MobiDB-lite"/>
    </source>
</evidence>
<reference evidence="2 3" key="1">
    <citation type="submission" date="2019-08" db="EMBL/GenBank/DDBJ databases">
        <title>Paraburkholderia sp. DCY113.</title>
        <authorList>
            <person name="Kang J."/>
        </authorList>
    </citation>
    <scope>NUCLEOTIDE SEQUENCE [LARGE SCALE GENOMIC DNA]</scope>
    <source>
        <strain evidence="2 3">DCY113</strain>
    </source>
</reference>
<dbReference type="RefSeq" id="WP_149671680.1">
    <property type="nucleotide sequence ID" value="NZ_VTUZ01000013.1"/>
</dbReference>
<feature type="region of interest" description="Disordered" evidence="1">
    <location>
        <begin position="1"/>
        <end position="20"/>
    </location>
</feature>
<accession>A0A5B0H376</accession>
<sequence length="123" mass="13599">MKPVSTNLTRQRGATGSVLSKQFAPFETPAPFCDALQNETTNGSAEGRRAVHKCAERSDSSARKPAVCLIRRPPAQRGRLEKFEHRRDLLHGMGGVSDDTVKAILADNRCPREAVWLETEQRG</sequence>
<name>A0A5B0H376_9BURK</name>
<dbReference type="AlphaFoldDB" id="A0A5B0H376"/>
<dbReference type="Proteomes" id="UP000325273">
    <property type="component" value="Unassembled WGS sequence"/>
</dbReference>
<dbReference type="EMBL" id="VTUZ01000013">
    <property type="protein sequence ID" value="KAA1009676.1"/>
    <property type="molecule type" value="Genomic_DNA"/>
</dbReference>
<evidence type="ECO:0000313" key="2">
    <source>
        <dbReference type="EMBL" id="KAA1009676.1"/>
    </source>
</evidence>
<protein>
    <submittedName>
        <fullName evidence="2">Uncharacterized protein</fullName>
    </submittedName>
</protein>
<evidence type="ECO:0000313" key="3">
    <source>
        <dbReference type="Proteomes" id="UP000325273"/>
    </source>
</evidence>
<organism evidence="2 3">
    <name type="scientific">Paraburkholderia panacisoli</name>
    <dbReference type="NCBI Taxonomy" id="2603818"/>
    <lineage>
        <taxon>Bacteria</taxon>
        <taxon>Pseudomonadati</taxon>
        <taxon>Pseudomonadota</taxon>
        <taxon>Betaproteobacteria</taxon>
        <taxon>Burkholderiales</taxon>
        <taxon>Burkholderiaceae</taxon>
        <taxon>Paraburkholderia</taxon>
    </lineage>
</organism>
<comment type="caution">
    <text evidence="2">The sequence shown here is derived from an EMBL/GenBank/DDBJ whole genome shotgun (WGS) entry which is preliminary data.</text>
</comment>
<proteinExistence type="predicted"/>
<keyword evidence="3" id="KW-1185">Reference proteome</keyword>